<evidence type="ECO:0000256" key="1">
    <source>
        <dbReference type="SAM" id="Phobius"/>
    </source>
</evidence>
<evidence type="ECO:0000313" key="2">
    <source>
        <dbReference type="EMBL" id="RLE08406.1"/>
    </source>
</evidence>
<organism evidence="2 3">
    <name type="scientific">Aerophobetes bacterium</name>
    <dbReference type="NCBI Taxonomy" id="2030807"/>
    <lineage>
        <taxon>Bacteria</taxon>
        <taxon>Candidatus Aerophobota</taxon>
    </lineage>
</organism>
<keyword evidence="1" id="KW-0472">Membrane</keyword>
<feature type="transmembrane region" description="Helical" evidence="1">
    <location>
        <begin position="92"/>
        <end position="112"/>
    </location>
</feature>
<reference evidence="2 3" key="1">
    <citation type="submission" date="2018-06" db="EMBL/GenBank/DDBJ databases">
        <title>Extensive metabolic versatility and redundancy in microbially diverse, dynamic hydrothermal sediments.</title>
        <authorList>
            <person name="Dombrowski N."/>
            <person name="Teske A."/>
            <person name="Baker B.J."/>
        </authorList>
    </citation>
    <scope>NUCLEOTIDE SEQUENCE [LARGE SCALE GENOMIC DNA]</scope>
    <source>
        <strain evidence="2">B47_G16</strain>
    </source>
</reference>
<name>A0A497E4L5_UNCAE</name>
<evidence type="ECO:0000313" key="3">
    <source>
        <dbReference type="Proteomes" id="UP000279422"/>
    </source>
</evidence>
<keyword evidence="1" id="KW-0812">Transmembrane</keyword>
<protein>
    <submittedName>
        <fullName evidence="2">Uncharacterized protein</fullName>
    </submittedName>
</protein>
<gene>
    <name evidence="2" type="ORF">DRJ00_06335</name>
</gene>
<sequence length="125" mass="13202">MPEEKKGGALRGLLFPASMFFGLGIGLAFGNPGVGVLIGMGVGFLLMGLVRTKAEPVEIMIPSSIFGYFIMLLGIALVITGTGLIWYPNLLYPYIAGAFIALFGVGFITLGVKAVKKEKTIKSES</sequence>
<feature type="transmembrane region" description="Helical" evidence="1">
    <location>
        <begin position="66"/>
        <end position="86"/>
    </location>
</feature>
<keyword evidence="1" id="KW-1133">Transmembrane helix</keyword>
<dbReference type="Proteomes" id="UP000279422">
    <property type="component" value="Unassembled WGS sequence"/>
</dbReference>
<feature type="transmembrane region" description="Helical" evidence="1">
    <location>
        <begin position="36"/>
        <end position="54"/>
    </location>
</feature>
<comment type="caution">
    <text evidence="2">The sequence shown here is derived from an EMBL/GenBank/DDBJ whole genome shotgun (WGS) entry which is preliminary data.</text>
</comment>
<dbReference type="EMBL" id="QMPZ01000099">
    <property type="protein sequence ID" value="RLE08406.1"/>
    <property type="molecule type" value="Genomic_DNA"/>
</dbReference>
<accession>A0A497E4L5</accession>
<dbReference type="AlphaFoldDB" id="A0A497E4L5"/>
<feature type="transmembrane region" description="Helical" evidence="1">
    <location>
        <begin position="12"/>
        <end position="30"/>
    </location>
</feature>
<proteinExistence type="predicted"/>